<feature type="domain" description="EGF-like" evidence="6">
    <location>
        <begin position="359"/>
        <end position="400"/>
    </location>
</feature>
<keyword evidence="2" id="KW-0732">Signal</keyword>
<dbReference type="InterPro" id="IPR018097">
    <property type="entry name" value="EGF_Ca-bd_CS"/>
</dbReference>
<reference evidence="7" key="1">
    <citation type="journal article" date="2010" name="Science">
        <title>Plasticity of animal genome architecture unmasked by rapid evolution of a pelagic tunicate.</title>
        <authorList>
            <person name="Denoeud F."/>
            <person name="Henriet S."/>
            <person name="Mungpakdee S."/>
            <person name="Aury J.M."/>
            <person name="Da Silva C."/>
            <person name="Brinkmann H."/>
            <person name="Mikhaleva J."/>
            <person name="Olsen L.C."/>
            <person name="Jubin C."/>
            <person name="Canestro C."/>
            <person name="Bouquet J.M."/>
            <person name="Danks G."/>
            <person name="Poulain J."/>
            <person name="Campsteijn C."/>
            <person name="Adamski M."/>
            <person name="Cross I."/>
            <person name="Yadetie F."/>
            <person name="Muffato M."/>
            <person name="Louis A."/>
            <person name="Butcher S."/>
            <person name="Tsagkogeorga G."/>
            <person name="Konrad A."/>
            <person name="Singh S."/>
            <person name="Jensen M.F."/>
            <person name="Cong E.H."/>
            <person name="Eikeseth-Otteraa H."/>
            <person name="Noel B."/>
            <person name="Anthouard V."/>
            <person name="Porcel B.M."/>
            <person name="Kachouri-Lafond R."/>
            <person name="Nishino A."/>
            <person name="Ugolini M."/>
            <person name="Chourrout P."/>
            <person name="Nishida H."/>
            <person name="Aasland R."/>
            <person name="Huzurbazar S."/>
            <person name="Westhof E."/>
            <person name="Delsuc F."/>
            <person name="Lehrach H."/>
            <person name="Reinhardt R."/>
            <person name="Weissenbach J."/>
            <person name="Roy S.W."/>
            <person name="Artiguenave F."/>
            <person name="Postlethwait J.H."/>
            <person name="Manak J.R."/>
            <person name="Thompson E.M."/>
            <person name="Jaillon O."/>
            <person name="Du Pasquier L."/>
            <person name="Boudinot P."/>
            <person name="Liberles D.A."/>
            <person name="Volff J.N."/>
            <person name="Philippe H."/>
            <person name="Lenhard B."/>
            <person name="Roest Crollius H."/>
            <person name="Wincker P."/>
            <person name="Chourrout D."/>
        </authorList>
    </citation>
    <scope>NUCLEOTIDE SEQUENCE [LARGE SCALE GENOMIC DNA]</scope>
</reference>
<protein>
    <recommendedName>
        <fullName evidence="6">EGF-like domain-containing protein</fullName>
    </recommendedName>
</protein>
<keyword evidence="1 5" id="KW-0245">EGF-like domain</keyword>
<feature type="domain" description="EGF-like" evidence="6">
    <location>
        <begin position="563"/>
        <end position="604"/>
    </location>
</feature>
<evidence type="ECO:0000259" key="6">
    <source>
        <dbReference type="PROSITE" id="PS50026"/>
    </source>
</evidence>
<evidence type="ECO:0000256" key="4">
    <source>
        <dbReference type="ARBA" id="ARBA00023157"/>
    </source>
</evidence>
<dbReference type="Gene3D" id="2.10.25.10">
    <property type="entry name" value="Laminin"/>
    <property type="match status" value="19"/>
</dbReference>
<gene>
    <name evidence="7" type="ORF">GSOID_T00029205001</name>
</gene>
<dbReference type="PANTHER" id="PTHR24039:SF58">
    <property type="entry name" value="EGF-LIKE DOMAIN-CONTAINING PROTEIN"/>
    <property type="match status" value="1"/>
</dbReference>
<dbReference type="SMART" id="SM00181">
    <property type="entry name" value="EGF"/>
    <property type="match status" value="21"/>
</dbReference>
<evidence type="ECO:0000256" key="5">
    <source>
        <dbReference type="PROSITE-ProRule" id="PRU00076"/>
    </source>
</evidence>
<keyword evidence="3" id="KW-0677">Repeat</keyword>
<feature type="disulfide bond" evidence="5">
    <location>
        <begin position="97"/>
        <end position="114"/>
    </location>
</feature>
<feature type="domain" description="EGF-like" evidence="6">
    <location>
        <begin position="87"/>
        <end position="131"/>
    </location>
</feature>
<evidence type="ECO:0000256" key="2">
    <source>
        <dbReference type="ARBA" id="ARBA00022729"/>
    </source>
</evidence>
<dbReference type="InterPro" id="IPR000152">
    <property type="entry name" value="EGF-type_Asp/Asn_hydroxyl_site"/>
</dbReference>
<dbReference type="PROSITE" id="PS01186">
    <property type="entry name" value="EGF_2"/>
    <property type="match status" value="1"/>
</dbReference>
<evidence type="ECO:0000313" key="7">
    <source>
        <dbReference type="EMBL" id="CBY31979.1"/>
    </source>
</evidence>
<dbReference type="InterPro" id="IPR024731">
    <property type="entry name" value="NELL2-like_EGF"/>
</dbReference>
<dbReference type="Pfam" id="PF12947">
    <property type="entry name" value="EGF_3"/>
    <property type="match status" value="1"/>
</dbReference>
<organism evidence="7">
    <name type="scientific">Oikopleura dioica</name>
    <name type="common">Tunicate</name>
    <dbReference type="NCBI Taxonomy" id="34765"/>
    <lineage>
        <taxon>Eukaryota</taxon>
        <taxon>Metazoa</taxon>
        <taxon>Chordata</taxon>
        <taxon>Tunicata</taxon>
        <taxon>Appendicularia</taxon>
        <taxon>Copelata</taxon>
        <taxon>Oikopleuridae</taxon>
        <taxon>Oikopleura</taxon>
    </lineage>
</organism>
<name>E4Y8M9_OIKDI</name>
<dbReference type="PROSITE" id="PS00010">
    <property type="entry name" value="ASX_HYDROXYL"/>
    <property type="match status" value="7"/>
</dbReference>
<dbReference type="EMBL" id="FN654325">
    <property type="protein sequence ID" value="CBY31979.1"/>
    <property type="molecule type" value="Genomic_DNA"/>
</dbReference>
<dbReference type="InterPro" id="IPR000742">
    <property type="entry name" value="EGF"/>
</dbReference>
<dbReference type="SUPFAM" id="SSF57196">
    <property type="entry name" value="EGF/Laminin"/>
    <property type="match status" value="4"/>
</dbReference>
<sequence length="1444" mass="152678">MSQITCTNTLGSYTCTCSTAGHVVISGSNGVFTTSTVGSLVCGDVDECATNNHECCADNCSCNNEAPGYTCSCNTGYVADGLYNCVDENECDTPNKCGSDANSICTNTDGSYLCECNDPGFTFNTGGQTCDNIDECTDNTHNCCTHTGCSACVDDDPGFTCGCDAGYTGDGTSCADVDECDDGSHDCGDTAGAMSCVNNVGTFDCVCDSGYTFENNAGVKSCVQIDECDDGSHECCAVGCICSDLPGSYECTCDSGYETDGTDFNCVNINECDTADQCGTDAQLVCTDLEPFFSCDCNPGWTMNVDGGGTNTCVNDDECTDNTHNCCTHAGCSACVDAEPGFTCGCESGYTGDGTSCADVDECDDGSHDCGDTAGAMSCNNLVGSFECVCDSGYTFENNAGVKSCVQIDECDDGSHECCAVGCICGDLPGSYECTCDSGYQTDGTDFNCVNINECDTPEQGSKSGLFFSERSGILNPAQEQCGTDAQLVCTDEEPFFSCDCNPGWTMNIDGGGTNTCVNDDECTDNTHNCCTHAGCSACVDAEPGFTCGCESGYTGDGTSCADVDECGDGSHDCGDTAGAMSCNNLVGSYECVCDSGYTFENNAGVKSCVQIDECDDGSHECCAVGCICSDLPGSYECTCDSGYETDGTDFNCVNINECDTADQCGTDAQLVCTDLEPFFSCDCNPGWTMNIDGGGTNTCVNDDECTLNTHNCCTHAGCSACVDAEPGFICDCDVGYRGDGTSCVDIDECAEDTVVNVCGAHALLSCTNTIGSYECSCIDGYNMIFTTEQDCVQVDECTDGLHDCVTDATGICNDFDPNVDGIKYECGCVEGYYGTGFANGQGCIELVDECDVGTHNCDVNADCFNTQAAFTCTCHAGFTDDNNDGTVCTNIDECTDGLHNCSDAAVGGICTDNPGSFVCSCDDAISYDEFGDGLSCILKVDECADNTHSCDTDATCTDTIEAFECACNAGYDGPGWFCYNVDECKEKGADIFGEAGVPQGTPFNYADFVAQLDTKAGFKNQPNFSGALEDEFVLEASFMIGNTGNMDKYLFALLGQENQFIPNLPVDERDFFDVFEVKQDACVDPVEGASGSCFLSLTFDTLGALADTTTLDSISVQYDMNNTCADYDAVDGCPVEGFLTISRERFVDGNGDISYTMLMLFNLAGVETQAITTHNGDHRMTEFQFVKTDQPAALMTSFFINQAGTHFDNDVETPGTDCVLLVDECTVGGHNCHPTGGVCTDLDDGWSCACAATHFDLDLDNPGIQCDSLLPCDARLIGDVFDDSALSPRGFWDCNRGNKKTVCNYICPVSESVGVSTSCKIKSGGQNWSNPTRELTCNLPAECDIDALTAEAADFLSRIGSTYTFNANDWQIDGLQEPDFLRGRWNCGNSFFTKKINFSCKRKEGGTRAVWKFKGNPDDAAEVCTGIFRNEGFNVRAKYLKEG</sequence>
<dbReference type="Pfam" id="PF07645">
    <property type="entry name" value="EGF_CA"/>
    <property type="match status" value="12"/>
</dbReference>
<dbReference type="SUPFAM" id="SSF57184">
    <property type="entry name" value="Growth factor receptor domain"/>
    <property type="match status" value="3"/>
</dbReference>
<dbReference type="GO" id="GO:0005509">
    <property type="term" value="F:calcium ion binding"/>
    <property type="evidence" value="ECO:0007669"/>
    <property type="project" value="InterPro"/>
</dbReference>
<dbReference type="SMART" id="SM00179">
    <property type="entry name" value="EGF_CA"/>
    <property type="match status" value="21"/>
</dbReference>
<accession>E4Y8M9</accession>
<keyword evidence="4 5" id="KW-1015">Disulfide bond</keyword>
<feature type="domain" description="EGF-like" evidence="6">
    <location>
        <begin position="847"/>
        <end position="885"/>
    </location>
</feature>
<dbReference type="FunFam" id="2.10.25.10:FF:000038">
    <property type="entry name" value="Fibrillin 2"/>
    <property type="match status" value="1"/>
</dbReference>
<dbReference type="PROSITE" id="PS01187">
    <property type="entry name" value="EGF_CA"/>
    <property type="match status" value="5"/>
</dbReference>
<evidence type="ECO:0000256" key="1">
    <source>
        <dbReference type="ARBA" id="ARBA00022536"/>
    </source>
</evidence>
<comment type="caution">
    <text evidence="5">Lacks conserved residue(s) required for the propagation of feature annotation.</text>
</comment>
<dbReference type="InterPro" id="IPR001881">
    <property type="entry name" value="EGF-like_Ca-bd_dom"/>
</dbReference>
<feature type="domain" description="EGF-like" evidence="6">
    <location>
        <begin position="940"/>
        <end position="980"/>
    </location>
</feature>
<dbReference type="PANTHER" id="PTHR24039">
    <property type="entry name" value="FIBRILLIN-RELATED"/>
    <property type="match status" value="1"/>
</dbReference>
<dbReference type="Proteomes" id="UP000011014">
    <property type="component" value="Unassembled WGS sequence"/>
</dbReference>
<proteinExistence type="predicted"/>
<dbReference type="InterPro" id="IPR009030">
    <property type="entry name" value="Growth_fac_rcpt_cys_sf"/>
</dbReference>
<dbReference type="InterPro" id="IPR049883">
    <property type="entry name" value="NOTCH1_EGF-like"/>
</dbReference>
<dbReference type="PROSITE" id="PS50026">
    <property type="entry name" value="EGF_3"/>
    <property type="match status" value="5"/>
</dbReference>
<evidence type="ECO:0000256" key="3">
    <source>
        <dbReference type="ARBA" id="ARBA00022737"/>
    </source>
</evidence>